<keyword evidence="4" id="KW-0378">Hydrolase</keyword>
<reference evidence="4 5" key="1">
    <citation type="submission" date="2023-05" db="EMBL/GenBank/DDBJ databases">
        <authorList>
            <person name="Guo Y."/>
        </authorList>
    </citation>
    <scope>NUCLEOTIDE SEQUENCE [LARGE SCALE GENOMIC DNA]</scope>
    <source>
        <strain evidence="4 5">GR2756</strain>
    </source>
</reference>
<gene>
    <name evidence="4" type="ORF">RQX22_08660</name>
</gene>
<feature type="transmembrane region" description="Helical" evidence="1">
    <location>
        <begin position="648"/>
        <end position="667"/>
    </location>
</feature>
<evidence type="ECO:0000259" key="3">
    <source>
        <dbReference type="Pfam" id="PF00144"/>
    </source>
</evidence>
<protein>
    <submittedName>
        <fullName evidence="4">Serine hydrolase domain-containing protein</fullName>
        <ecNumber evidence="4">3.1.1.103</ecNumber>
    </submittedName>
</protein>
<dbReference type="InterPro" id="IPR012338">
    <property type="entry name" value="Beta-lactam/transpept-like"/>
</dbReference>
<feature type="transmembrane region" description="Helical" evidence="1">
    <location>
        <begin position="600"/>
        <end position="627"/>
    </location>
</feature>
<evidence type="ECO:0000256" key="2">
    <source>
        <dbReference type="SAM" id="SignalP"/>
    </source>
</evidence>
<feature type="transmembrane region" description="Helical" evidence="1">
    <location>
        <begin position="566"/>
        <end position="588"/>
    </location>
</feature>
<dbReference type="PANTHER" id="PTHR46825">
    <property type="entry name" value="D-ALANYL-D-ALANINE-CARBOXYPEPTIDASE/ENDOPEPTIDASE AMPH"/>
    <property type="match status" value="1"/>
</dbReference>
<keyword evidence="1" id="KW-0812">Transmembrane</keyword>
<dbReference type="Gene3D" id="3.40.710.10">
    <property type="entry name" value="DD-peptidase/beta-lactamase superfamily"/>
    <property type="match status" value="1"/>
</dbReference>
<sequence>MAGFKPFLGLALLAAAAALGAQVTKAPVPAQAAAAPVETPAASPVLARGTVIPAADLEKFVDGYVRRAMADEHGAGVTVGIVQNDQPLLLKGYGMASLDPVRPVDPRRTLFRIGSVSKTMTWTLMMREVEKGRLKLTDPVNQYLPPELQVPDQGFKNPIRIIDLMSHSPGFEDSGLGHLFVDTPERILPAAEYLARHRPDRVREPGTISAYSNYGVALAGEILARLNGVDFQTLADRDIFGPLQMQRSTYREPYEPRAGIPQPMPKALAADRSHEFKYKGGRYQPSGYDYVTTIAAAGSISTTAEDMIRYMRLHLNGGTLDGVKLYGPETARLFRTPVLNVPEGVNGWAHGFGMSRMPGGFASFSHSGGTTSFFTDMVLVPELNLGIFISTNTSGAGGIVGSFADAVVDEFYVKSPPIRRAGDPALKDKAGNYAGNYITTRRHYSGLEKFVGLLGGINQVSVSDDGYLVTAGGGSARSWAPTGKAGQFQAADGDDLLNFVLDENGKATGVYLGSFLDRAGPLMSATLFAAVAALAALTGFGIWLAFFARKRVLSPLVGQRRSEQALLAAAGLWLASILVFGVWMATFTDIVGLLYHFPPALLVIASTLALFGTIATFVALAFMVMSGRRSPAAGREGGWTMWGTARQGLAIALFLLLALLVAVRGGLLPWA</sequence>
<proteinExistence type="predicted"/>
<feature type="signal peptide" evidence="2">
    <location>
        <begin position="1"/>
        <end position="21"/>
    </location>
</feature>
<dbReference type="EMBL" id="JAVUPU010000004">
    <property type="protein sequence ID" value="MDT9599020.1"/>
    <property type="molecule type" value="Genomic_DNA"/>
</dbReference>
<dbReference type="Proteomes" id="UP001259572">
    <property type="component" value="Unassembled WGS sequence"/>
</dbReference>
<keyword evidence="1" id="KW-0472">Membrane</keyword>
<dbReference type="PANTHER" id="PTHR46825:SF9">
    <property type="entry name" value="BETA-LACTAMASE-RELATED DOMAIN-CONTAINING PROTEIN"/>
    <property type="match status" value="1"/>
</dbReference>
<keyword evidence="5" id="KW-1185">Reference proteome</keyword>
<accession>A0ABU3Q7U5</accession>
<comment type="caution">
    <text evidence="4">The sequence shown here is derived from an EMBL/GenBank/DDBJ whole genome shotgun (WGS) entry which is preliminary data.</text>
</comment>
<dbReference type="RefSeq" id="WP_315725596.1">
    <property type="nucleotide sequence ID" value="NZ_JAVUPU010000004.1"/>
</dbReference>
<evidence type="ECO:0000313" key="4">
    <source>
        <dbReference type="EMBL" id="MDT9599020.1"/>
    </source>
</evidence>
<dbReference type="EC" id="3.1.1.103" evidence="4"/>
<dbReference type="InterPro" id="IPR001466">
    <property type="entry name" value="Beta-lactam-related"/>
</dbReference>
<feature type="domain" description="Beta-lactamase-related" evidence="3">
    <location>
        <begin position="61"/>
        <end position="395"/>
    </location>
</feature>
<dbReference type="InterPro" id="IPR050491">
    <property type="entry name" value="AmpC-like"/>
</dbReference>
<dbReference type="Pfam" id="PF00144">
    <property type="entry name" value="Beta-lactamase"/>
    <property type="match status" value="1"/>
</dbReference>
<dbReference type="GO" id="GO:0016787">
    <property type="term" value="F:hydrolase activity"/>
    <property type="evidence" value="ECO:0007669"/>
    <property type="project" value="UniProtKB-KW"/>
</dbReference>
<keyword evidence="1" id="KW-1133">Transmembrane helix</keyword>
<keyword evidence="2" id="KW-0732">Signal</keyword>
<evidence type="ECO:0000256" key="1">
    <source>
        <dbReference type="SAM" id="Phobius"/>
    </source>
</evidence>
<feature type="transmembrane region" description="Helical" evidence="1">
    <location>
        <begin position="522"/>
        <end position="546"/>
    </location>
</feature>
<organism evidence="4 5">
    <name type="scientific">Sphingosinicella rhizophila</name>
    <dbReference type="NCBI Taxonomy" id="3050082"/>
    <lineage>
        <taxon>Bacteria</taxon>
        <taxon>Pseudomonadati</taxon>
        <taxon>Pseudomonadota</taxon>
        <taxon>Alphaproteobacteria</taxon>
        <taxon>Sphingomonadales</taxon>
        <taxon>Sphingosinicellaceae</taxon>
        <taxon>Sphingosinicella</taxon>
    </lineage>
</organism>
<evidence type="ECO:0000313" key="5">
    <source>
        <dbReference type="Proteomes" id="UP001259572"/>
    </source>
</evidence>
<dbReference type="SUPFAM" id="SSF56601">
    <property type="entry name" value="beta-lactamase/transpeptidase-like"/>
    <property type="match status" value="1"/>
</dbReference>
<feature type="chain" id="PRO_5045572062" evidence="2">
    <location>
        <begin position="22"/>
        <end position="671"/>
    </location>
</feature>
<name>A0ABU3Q7U5_9SPHN</name>